<dbReference type="InterPro" id="IPR029062">
    <property type="entry name" value="Class_I_gatase-like"/>
</dbReference>
<organism evidence="4 5">
    <name type="scientific">Bifidobacterium favimelis</name>
    <dbReference type="NCBI Taxonomy" id="3122979"/>
    <lineage>
        <taxon>Bacteria</taxon>
        <taxon>Bacillati</taxon>
        <taxon>Actinomycetota</taxon>
        <taxon>Actinomycetes</taxon>
        <taxon>Bifidobacteriales</taxon>
        <taxon>Bifidobacteriaceae</taxon>
        <taxon>Bifidobacterium</taxon>
    </lineage>
</organism>
<proteinExistence type="inferred from homology"/>
<keyword evidence="1 2" id="KW-0315">Glutamine amidotransferase</keyword>
<gene>
    <name evidence="2" type="primary">gatD</name>
    <name evidence="4" type="ORF">V8P97_00675</name>
</gene>
<keyword evidence="2" id="KW-0573">Peptidoglycan synthesis</keyword>
<dbReference type="CDD" id="cd01750">
    <property type="entry name" value="GATase1_CobQ"/>
    <property type="match status" value="1"/>
</dbReference>
<dbReference type="InterPro" id="IPR011698">
    <property type="entry name" value="GATase_3"/>
</dbReference>
<dbReference type="RefSeq" id="WP_340469678.1">
    <property type="nucleotide sequence ID" value="NZ_JBANBB010000001.1"/>
</dbReference>
<keyword evidence="5" id="KW-1185">Reference proteome</keyword>
<comment type="catalytic activity">
    <reaction evidence="2">
        <text>beta-D-GlcNAc-(1-&gt;4)-Mur2Ac(oyl-L-Ala-gamma-D-Glu-L-Lys-D-Ala-D-Ala)-di-trans,octa-cis-undecaprenyl diphosphate + L-glutamine + ATP + H2O = beta-D-GlcNAc-(1-&gt;4)-Mur2Ac(oyl-L-Ala-D-isoglutaminyl-L-Lys-D-Ala-D-Ala)-di-trans,octa-cis-undecaprenyl diphosphate + L-glutamate + ADP + phosphate + H(+)</text>
        <dbReference type="Rhea" id="RHEA:57928"/>
        <dbReference type="ChEBI" id="CHEBI:15377"/>
        <dbReference type="ChEBI" id="CHEBI:15378"/>
        <dbReference type="ChEBI" id="CHEBI:29985"/>
        <dbReference type="ChEBI" id="CHEBI:30616"/>
        <dbReference type="ChEBI" id="CHEBI:43474"/>
        <dbReference type="ChEBI" id="CHEBI:58359"/>
        <dbReference type="ChEBI" id="CHEBI:60033"/>
        <dbReference type="ChEBI" id="CHEBI:62233"/>
        <dbReference type="ChEBI" id="CHEBI:456216"/>
        <dbReference type="EC" id="6.3.5.13"/>
    </reaction>
</comment>
<evidence type="ECO:0000313" key="4">
    <source>
        <dbReference type="EMBL" id="MEK0305996.1"/>
    </source>
</evidence>
<comment type="catalytic activity">
    <reaction evidence="2">
        <text>L-glutamine + H2O = L-glutamate + NH4(+)</text>
        <dbReference type="Rhea" id="RHEA:15889"/>
        <dbReference type="ChEBI" id="CHEBI:15377"/>
        <dbReference type="ChEBI" id="CHEBI:28938"/>
        <dbReference type="ChEBI" id="CHEBI:29985"/>
        <dbReference type="ChEBI" id="CHEBI:58359"/>
        <dbReference type="EC" id="3.5.1.2"/>
    </reaction>
</comment>
<keyword evidence="2" id="KW-0378">Hydrolase</keyword>
<comment type="caution">
    <text evidence="4">The sequence shown here is derived from an EMBL/GenBank/DDBJ whole genome shotgun (WGS) entry which is preliminary data.</text>
</comment>
<feature type="active site" description="Nucleophile" evidence="2">
    <location>
        <position position="87"/>
    </location>
</feature>
<sequence>MSLYHRDMNIYGDSGNILTVARRAGLYGFAPSVHYYDPGGVWPDRVDLVLGGGGQDQGQGRIMEDLAARGPVLHALADDGTPMLMICGLYQLFGDYFQTSAGDRLEGIGIIGAHTVGRDRRMIGNLVDHTDGFGDVIGYENHSGQTYLDDGVRPLGTVDAQGCGNNGEDRTEGARVGNVIGTYMHGSLLPKNPAVADFLIRAAVDRRYGRGAFAQQAASLPEENRREIADLDDLASRAGRVAASRPR</sequence>
<dbReference type="PROSITE" id="PS51274">
    <property type="entry name" value="GATASE_COBBQ"/>
    <property type="match status" value="1"/>
</dbReference>
<feature type="active site" evidence="2">
    <location>
        <position position="185"/>
    </location>
</feature>
<reference evidence="4 5" key="1">
    <citation type="submission" date="2024-02" db="EMBL/GenBank/DDBJ databases">
        <title>Bifidobacterium honeyensis sp. nov., isolated from the comb honey.</title>
        <authorList>
            <person name="Liu W."/>
            <person name="Li Y."/>
        </authorList>
    </citation>
    <scope>NUCLEOTIDE SEQUENCE [LARGE SCALE GENOMIC DNA]</scope>
    <source>
        <strain evidence="4 5">IMAU50988</strain>
    </source>
</reference>
<keyword evidence="2" id="KW-0436">Ligase</keyword>
<dbReference type="PANTHER" id="PTHR21343:SF9">
    <property type="entry name" value="LIPID II ISOGLUTAMINYL SYNTHASE (GLUTAMINE-HYDROLYZING) SUBUNIT GATD"/>
    <property type="match status" value="1"/>
</dbReference>
<accession>A0ABU8ZL76</accession>
<comment type="subunit">
    <text evidence="2">Forms a heterodimer with MurT.</text>
</comment>
<name>A0ABU8ZL76_9BIFI</name>
<dbReference type="InterPro" id="IPR033949">
    <property type="entry name" value="CobQ_GATase1"/>
</dbReference>
<evidence type="ECO:0000256" key="1">
    <source>
        <dbReference type="ARBA" id="ARBA00022962"/>
    </source>
</evidence>
<comment type="function">
    <text evidence="2">The lipid II isoglutaminyl synthase complex catalyzes the formation of alpha-D-isoglutamine in the cell wall lipid II stem peptide. The GatD subunit catalyzes the hydrolysis of glutamine to glutamate and ammonia. The resulting ammonia molecule is channeled to the active site of MurT.</text>
</comment>
<dbReference type="EC" id="6.3.5.13" evidence="2"/>
<evidence type="ECO:0000259" key="3">
    <source>
        <dbReference type="Pfam" id="PF07685"/>
    </source>
</evidence>
<dbReference type="EMBL" id="JBANBB010000001">
    <property type="protein sequence ID" value="MEK0305996.1"/>
    <property type="molecule type" value="Genomic_DNA"/>
</dbReference>
<dbReference type="PANTHER" id="PTHR21343">
    <property type="entry name" value="DETHIOBIOTIN SYNTHETASE"/>
    <property type="match status" value="1"/>
</dbReference>
<keyword evidence="2" id="KW-0961">Cell wall biogenesis/degradation</keyword>
<dbReference type="SUPFAM" id="SSF52317">
    <property type="entry name" value="Class I glutamine amidotransferase-like"/>
    <property type="match status" value="1"/>
</dbReference>
<dbReference type="HAMAP" id="MF_02213">
    <property type="entry name" value="Lipid_II_synth_GatD"/>
    <property type="match status" value="1"/>
</dbReference>
<feature type="domain" description="CobB/CobQ-like glutamine amidotransferase" evidence="3">
    <location>
        <begin position="3"/>
        <end position="192"/>
    </location>
</feature>
<evidence type="ECO:0000256" key="2">
    <source>
        <dbReference type="HAMAP-Rule" id="MF_02213"/>
    </source>
</evidence>
<evidence type="ECO:0000313" key="5">
    <source>
        <dbReference type="Proteomes" id="UP001373159"/>
    </source>
</evidence>
<dbReference type="Pfam" id="PF07685">
    <property type="entry name" value="GATase_3"/>
    <property type="match status" value="1"/>
</dbReference>
<comment type="pathway">
    <text evidence="2">Cell wall biogenesis; peptidoglycan biosynthesis.</text>
</comment>
<comment type="similarity">
    <text evidence="2">Belongs to the CobB/CobQ family. GatD subfamily.</text>
</comment>
<feature type="binding site" evidence="2">
    <location>
        <position position="121"/>
    </location>
    <ligand>
        <name>substrate</name>
    </ligand>
</feature>
<dbReference type="Proteomes" id="UP001373159">
    <property type="component" value="Unassembled WGS sequence"/>
</dbReference>
<dbReference type="EC" id="3.5.1.2" evidence="2"/>
<protein>
    <recommendedName>
        <fullName evidence="2">Lipid II isoglutaminyl synthase (glutamine-hydrolyzing) subunit GatD</fullName>
        <ecNumber evidence="2">6.3.5.13</ecNumber>
    </recommendedName>
    <alternativeName>
        <fullName evidence="2">Lipid II isoglutaminyl synthase glutaminase subunit</fullName>
        <ecNumber evidence="2">3.5.1.2</ecNumber>
    </alternativeName>
</protein>
<keyword evidence="2" id="KW-0133">Cell shape</keyword>
<dbReference type="InterPro" id="IPR043702">
    <property type="entry name" value="Lipid_II_synth_GatD"/>
</dbReference>